<dbReference type="RefSeq" id="WP_125674515.1">
    <property type="nucleotide sequence ID" value="NZ_JBHTOI010000005.1"/>
</dbReference>
<sequence>METNIYLDRLQELHISYQVIKHQAVFHMEDLPEIKDQCTLVKNLFVLDKNNERYYLILQTDTDRLDFKRLALQLNTSRSSLEFADPKVLRTVSGMVSPLILEADLPLHILINSKLMNLDNLGFHAGNNTETIVISYHSLLNLMNSLNYMIEILE</sequence>
<keyword evidence="5" id="KW-1185">Reference proteome</keyword>
<keyword evidence="2" id="KW-0648">Protein biosynthesis</keyword>
<dbReference type="Proteomes" id="UP001597251">
    <property type="component" value="Unassembled WGS sequence"/>
</dbReference>
<evidence type="ECO:0000259" key="3">
    <source>
        <dbReference type="Pfam" id="PF04073"/>
    </source>
</evidence>
<proteinExistence type="inferred from homology"/>
<accession>A0ABW4BUK0</accession>
<protein>
    <submittedName>
        <fullName evidence="4">YbaK/EbsC family protein</fullName>
    </submittedName>
</protein>
<evidence type="ECO:0000256" key="1">
    <source>
        <dbReference type="ARBA" id="ARBA00010201"/>
    </source>
</evidence>
<dbReference type="EMBL" id="JBHTOI010000005">
    <property type="protein sequence ID" value="MFD1417659.1"/>
    <property type="molecule type" value="Genomic_DNA"/>
</dbReference>
<comment type="caution">
    <text evidence="4">The sequence shown here is derived from an EMBL/GenBank/DDBJ whole genome shotgun (WGS) entry which is preliminary data.</text>
</comment>
<comment type="similarity">
    <text evidence="1">Belongs to the PRORSD1 family.</text>
</comment>
<evidence type="ECO:0000313" key="5">
    <source>
        <dbReference type="Proteomes" id="UP001597251"/>
    </source>
</evidence>
<dbReference type="PANTHER" id="PTHR31423">
    <property type="entry name" value="YBAK DOMAIN-CONTAINING PROTEIN"/>
    <property type="match status" value="1"/>
</dbReference>
<gene>
    <name evidence="4" type="ORF">ACFQ42_02640</name>
</gene>
<evidence type="ECO:0000313" key="4">
    <source>
        <dbReference type="EMBL" id="MFD1417659.1"/>
    </source>
</evidence>
<dbReference type="InterPro" id="IPR036754">
    <property type="entry name" value="YbaK/aa-tRNA-synt-asso_dom_sf"/>
</dbReference>
<evidence type="ECO:0000256" key="2">
    <source>
        <dbReference type="ARBA" id="ARBA00022917"/>
    </source>
</evidence>
<reference evidence="5" key="1">
    <citation type="journal article" date="2019" name="Int. J. Syst. Evol. Microbiol.">
        <title>The Global Catalogue of Microorganisms (GCM) 10K type strain sequencing project: providing services to taxonomists for standard genome sequencing and annotation.</title>
        <authorList>
            <consortium name="The Broad Institute Genomics Platform"/>
            <consortium name="The Broad Institute Genome Sequencing Center for Infectious Disease"/>
            <person name="Wu L."/>
            <person name="Ma J."/>
        </authorList>
    </citation>
    <scope>NUCLEOTIDE SEQUENCE [LARGE SCALE GENOMIC DNA]</scope>
    <source>
        <strain evidence="5">CCM 8936</strain>
    </source>
</reference>
<dbReference type="SUPFAM" id="SSF55826">
    <property type="entry name" value="YbaK/ProRS associated domain"/>
    <property type="match status" value="1"/>
</dbReference>
<dbReference type="Gene3D" id="3.90.960.10">
    <property type="entry name" value="YbaK/aminoacyl-tRNA synthetase-associated domain"/>
    <property type="match status" value="1"/>
</dbReference>
<dbReference type="InterPro" id="IPR040285">
    <property type="entry name" value="ProX/PRXD1"/>
</dbReference>
<dbReference type="PANTHER" id="PTHR31423:SF3">
    <property type="entry name" value="PROLYL-TRNA SYNTHETASE ASSOCIATED DOMAIN-CONTAINING PROTEIN 1-RELATED"/>
    <property type="match status" value="1"/>
</dbReference>
<organism evidence="4 5">
    <name type="scientific">Companilactobacillus keshanensis</name>
    <dbReference type="NCBI Taxonomy" id="2486003"/>
    <lineage>
        <taxon>Bacteria</taxon>
        <taxon>Bacillati</taxon>
        <taxon>Bacillota</taxon>
        <taxon>Bacilli</taxon>
        <taxon>Lactobacillales</taxon>
        <taxon>Lactobacillaceae</taxon>
        <taxon>Companilactobacillus</taxon>
    </lineage>
</organism>
<name>A0ABW4BUK0_9LACO</name>
<dbReference type="Pfam" id="PF04073">
    <property type="entry name" value="tRNA_edit"/>
    <property type="match status" value="1"/>
</dbReference>
<feature type="domain" description="YbaK/aminoacyl-tRNA synthetase-associated" evidence="3">
    <location>
        <begin position="39"/>
        <end position="141"/>
    </location>
</feature>
<dbReference type="InterPro" id="IPR007214">
    <property type="entry name" value="YbaK/aa-tRNA-synth-assoc-dom"/>
</dbReference>